<evidence type="ECO:0008006" key="5">
    <source>
        <dbReference type="Google" id="ProtNLM"/>
    </source>
</evidence>
<dbReference type="PANTHER" id="PTHR36842:SF1">
    <property type="entry name" value="PROTEIN TOLB"/>
    <property type="match status" value="1"/>
</dbReference>
<name>A0A538TLU0_UNCEI</name>
<reference evidence="3 4" key="1">
    <citation type="journal article" date="2019" name="Nat. Microbiol.">
        <title>Mediterranean grassland soil C-N compound turnover is dependent on rainfall and depth, and is mediated by genomically divergent microorganisms.</title>
        <authorList>
            <person name="Diamond S."/>
            <person name="Andeer P.F."/>
            <person name="Li Z."/>
            <person name="Crits-Christoph A."/>
            <person name="Burstein D."/>
            <person name="Anantharaman K."/>
            <person name="Lane K.R."/>
            <person name="Thomas B.C."/>
            <person name="Pan C."/>
            <person name="Northen T.R."/>
            <person name="Banfield J.F."/>
        </authorList>
    </citation>
    <scope>NUCLEOTIDE SEQUENCE [LARGE SCALE GENOMIC DNA]</scope>
    <source>
        <strain evidence="3">WS_8</strain>
    </source>
</reference>
<gene>
    <name evidence="3" type="ORF">E6K78_08965</name>
</gene>
<dbReference type="Proteomes" id="UP000316609">
    <property type="component" value="Unassembled WGS sequence"/>
</dbReference>
<evidence type="ECO:0000313" key="4">
    <source>
        <dbReference type="Proteomes" id="UP000316609"/>
    </source>
</evidence>
<dbReference type="Pfam" id="PF07676">
    <property type="entry name" value="PD40"/>
    <property type="match status" value="1"/>
</dbReference>
<dbReference type="EMBL" id="VBOY01000083">
    <property type="protein sequence ID" value="TMQ64578.1"/>
    <property type="molecule type" value="Genomic_DNA"/>
</dbReference>
<comment type="caution">
    <text evidence="3">The sequence shown here is derived from an EMBL/GenBank/DDBJ whole genome shotgun (WGS) entry which is preliminary data.</text>
</comment>
<comment type="similarity">
    <text evidence="1">Belongs to the TolB family.</text>
</comment>
<protein>
    <recommendedName>
        <fullName evidence="5">S9 family peptidase</fullName>
    </recommendedName>
</protein>
<evidence type="ECO:0000256" key="1">
    <source>
        <dbReference type="ARBA" id="ARBA00009820"/>
    </source>
</evidence>
<evidence type="ECO:0000256" key="2">
    <source>
        <dbReference type="SAM" id="MobiDB-lite"/>
    </source>
</evidence>
<dbReference type="InterPro" id="IPR011042">
    <property type="entry name" value="6-blade_b-propeller_TolB-like"/>
</dbReference>
<dbReference type="SUPFAM" id="SSF82171">
    <property type="entry name" value="DPP6 N-terminal domain-like"/>
    <property type="match status" value="1"/>
</dbReference>
<proteinExistence type="inferred from homology"/>
<accession>A0A538TLU0</accession>
<dbReference type="PANTHER" id="PTHR36842">
    <property type="entry name" value="PROTEIN TOLB HOMOLOG"/>
    <property type="match status" value="1"/>
</dbReference>
<feature type="region of interest" description="Disordered" evidence="2">
    <location>
        <begin position="35"/>
        <end position="55"/>
    </location>
</feature>
<feature type="non-terminal residue" evidence="3">
    <location>
        <position position="399"/>
    </location>
</feature>
<sequence>MPSPDGRWLAVAVTTHDLEQNKGFARIWLVPTSGGEPRAMTAPDRSSTEPAFSPDGKRLAFVRKGEDGKGQVHVMPLDGGEPHKLTDVPLGAFDPTWLPDGSGLVFVAPVLRGHFSPEATRSEMQRREKDPVKAHVTEERVYRFWDTWLTTGEVPHLFSLDLASGQLRDLTPESTAWFDWMEPSGQYDLSPDGREIVFAGIVFDGARSLLRSAVFVTPLSGAGPRCLTQDHPAEDLLPRYAPDGRSIVYGMTHDPFFYADRVRLMRYDRSTEAHAPLAADWALSPLHWEFDRDGTLYVAAEQAGRVSLFVVKGAGEPRRLARGGTLAGIAPAADGRVYCTHQTLCQAPEIAVVAASGGEPTRLTRFTDATLAPVDLGEVRELEFQGAFGEAVQMFLVLP</sequence>
<evidence type="ECO:0000313" key="3">
    <source>
        <dbReference type="EMBL" id="TMQ64578.1"/>
    </source>
</evidence>
<dbReference type="Gene3D" id="2.120.10.30">
    <property type="entry name" value="TolB, C-terminal domain"/>
    <property type="match status" value="2"/>
</dbReference>
<organism evidence="3 4">
    <name type="scientific">Eiseniibacteriota bacterium</name>
    <dbReference type="NCBI Taxonomy" id="2212470"/>
    <lineage>
        <taxon>Bacteria</taxon>
        <taxon>Candidatus Eiseniibacteriota</taxon>
    </lineage>
</organism>
<dbReference type="AlphaFoldDB" id="A0A538TLU0"/>
<dbReference type="InterPro" id="IPR011659">
    <property type="entry name" value="WD40"/>
</dbReference>